<dbReference type="EMBL" id="CAJNIZ010000725">
    <property type="protein sequence ID" value="CAE7173446.1"/>
    <property type="molecule type" value="Genomic_DNA"/>
</dbReference>
<dbReference type="PANTHER" id="PTHR10788">
    <property type="entry name" value="TREHALOSE-6-PHOSPHATE SYNTHASE"/>
    <property type="match status" value="1"/>
</dbReference>
<dbReference type="Proteomes" id="UP000649617">
    <property type="component" value="Unassembled WGS sequence"/>
</dbReference>
<evidence type="ECO:0000313" key="2">
    <source>
        <dbReference type="Proteomes" id="UP000649617"/>
    </source>
</evidence>
<dbReference type="InterPro" id="IPR013078">
    <property type="entry name" value="His_Pase_superF_clade-1"/>
</dbReference>
<accession>A0A812IUI7</accession>
<dbReference type="SUPFAM" id="SSF53756">
    <property type="entry name" value="UDP-Glycosyltransferase/glycogen phosphorylase"/>
    <property type="match status" value="1"/>
</dbReference>
<dbReference type="Pfam" id="PF00982">
    <property type="entry name" value="Glyco_transf_20"/>
    <property type="match status" value="1"/>
</dbReference>
<feature type="non-terminal residue" evidence="1">
    <location>
        <position position="1"/>
    </location>
</feature>
<dbReference type="AlphaFoldDB" id="A0A812IUI7"/>
<dbReference type="OrthoDB" id="447564at2759"/>
<reference evidence="1" key="1">
    <citation type="submission" date="2021-02" db="EMBL/GenBank/DDBJ databases">
        <authorList>
            <person name="Dougan E. K."/>
            <person name="Rhodes N."/>
            <person name="Thang M."/>
            <person name="Chan C."/>
        </authorList>
    </citation>
    <scope>NUCLEOTIDE SEQUENCE</scope>
</reference>
<dbReference type="GO" id="GO:0005829">
    <property type="term" value="C:cytosol"/>
    <property type="evidence" value="ECO:0007669"/>
    <property type="project" value="TreeGrafter"/>
</dbReference>
<dbReference type="CDD" id="cd07067">
    <property type="entry name" value="HP_PGM_like"/>
    <property type="match status" value="1"/>
</dbReference>
<organism evidence="1 2">
    <name type="scientific">Symbiodinium pilosum</name>
    <name type="common">Dinoflagellate</name>
    <dbReference type="NCBI Taxonomy" id="2952"/>
    <lineage>
        <taxon>Eukaryota</taxon>
        <taxon>Sar</taxon>
        <taxon>Alveolata</taxon>
        <taxon>Dinophyceae</taxon>
        <taxon>Suessiales</taxon>
        <taxon>Symbiodiniaceae</taxon>
        <taxon>Symbiodinium</taxon>
    </lineage>
</organism>
<protein>
    <submittedName>
        <fullName evidence="1">TPS1 protein</fullName>
    </submittedName>
</protein>
<dbReference type="Gene3D" id="3.40.50.1240">
    <property type="entry name" value="Phosphoglycerate mutase-like"/>
    <property type="match status" value="1"/>
</dbReference>
<dbReference type="GO" id="GO:0005992">
    <property type="term" value="P:trehalose biosynthetic process"/>
    <property type="evidence" value="ECO:0007669"/>
    <property type="project" value="InterPro"/>
</dbReference>
<comment type="caution">
    <text evidence="1">The sequence shown here is derived from an EMBL/GenBank/DDBJ whole genome shotgun (WGS) entry which is preliminary data.</text>
</comment>
<evidence type="ECO:0000313" key="1">
    <source>
        <dbReference type="EMBL" id="CAE7173446.1"/>
    </source>
</evidence>
<proteinExistence type="predicted"/>
<dbReference type="Pfam" id="PF00300">
    <property type="entry name" value="His_Phos_1"/>
    <property type="match status" value="1"/>
</dbReference>
<dbReference type="InterPro" id="IPR029033">
    <property type="entry name" value="His_PPase_superfam"/>
</dbReference>
<sequence length="835" mass="93950">VYLVGTPVVRRASDRSLVIGCDEGLQQQLVSFLQTVSDVVTLPVFPPSGRDRFADQVIFPLFHYTPPSVETGIGLSDWDGYKLVNETYRDAVLQIYSRGDLVLINDYPLMLLPKALRKERPDISIGFYIHCVFPSSEVYRILPQREELLRGVLSSNVIGFHNFQYVRHFLTAATRILGCECTANGIEACEDAGGTSTKVIAVPLGIHLEPYTKIFNSEETKQRIRDLERTFAGKTILMAVDRLEEKEGIPHKIMAFHKFLQKSPSWAERVVFVQLVNQAKAEDGDDEKAREERQLLQQVYQMGGECNSAFGAIGHLPFHFLYQDFNRVDVTALMVKAHVFMDTPLRDTLSREAHEFVWCQEEPDCGVLILSEFSGSAQSLRAAAICVNPWDTTAFADAIQEAIEMEFQDRRELHLYGQKHVFDHTQRRWAANFLDEIVTAERECEDERLQIPPPLDHDHPVAALRKASRRIFVFGFSGTLLPRKSKIQAKLLPKLHPVLFGNLKVCDDNLWTPDNPLTAEGEAQCAAAHAEWGTKVFAEADLIVISPMTRALQTAYLIGGLKPEDSRILVTPMCAEHLSGATCDEGRSLEDLRRDLPWAVSWRGLAELEEDWWKVERPEEPLRVAAFLDFLRARTEARIVVVSHGAFLGYIVGYHMENAKKHVMDLDEIQESKRSCERSSFNIGFAVSSEYEDAPLKQLAKAPLTCLQGLGRKKAAMIATLGPKTVADLAGWKFARWAEAIVILGPNEQDGSRDVSKLQRKMNINKALDKEWEGWAMSFLLDAAPSAFAGLTPAKDPVFKSIGIKNIKELGEWKYYRWAKAICTLAEVESENGSS</sequence>
<keyword evidence="2" id="KW-1185">Reference proteome</keyword>
<dbReference type="SUPFAM" id="SSF53254">
    <property type="entry name" value="Phosphoglycerate mutase-like"/>
    <property type="match status" value="1"/>
</dbReference>
<dbReference type="PANTHER" id="PTHR10788:SF106">
    <property type="entry name" value="BCDNA.GH08860"/>
    <property type="match status" value="1"/>
</dbReference>
<dbReference type="GO" id="GO:0004805">
    <property type="term" value="F:trehalose-phosphatase activity"/>
    <property type="evidence" value="ECO:0007669"/>
    <property type="project" value="TreeGrafter"/>
</dbReference>
<dbReference type="InterPro" id="IPR001830">
    <property type="entry name" value="Glyco_trans_20"/>
</dbReference>
<dbReference type="CDD" id="cd03788">
    <property type="entry name" value="GT20_TPS"/>
    <property type="match status" value="1"/>
</dbReference>
<gene>
    <name evidence="1" type="primary">TPS1</name>
    <name evidence="1" type="ORF">SPIL2461_LOCUS799</name>
</gene>
<name>A0A812IUI7_SYMPI</name>
<dbReference type="GO" id="GO:0003825">
    <property type="term" value="F:alpha,alpha-trehalose-phosphate synthase (UDP-forming) activity"/>
    <property type="evidence" value="ECO:0007669"/>
    <property type="project" value="TreeGrafter"/>
</dbReference>
<dbReference type="Gene3D" id="3.40.50.2000">
    <property type="entry name" value="Glycogen Phosphorylase B"/>
    <property type="match status" value="2"/>
</dbReference>